<dbReference type="AlphaFoldDB" id="A0A8X6GSX4"/>
<name>A0A8X6GSX4_TRICU</name>
<comment type="caution">
    <text evidence="2">The sequence shown here is derived from an EMBL/GenBank/DDBJ whole genome shotgun (WGS) entry which is preliminary data.</text>
</comment>
<sequence>MKGLATLLKLRNTPSDVCHPCPVPFVHFRQTFFFMVVGSVDWGQRHPNDIPGAETVFNEIEDHAPRGCSSDCVCIPNHFSDCPPSLHSTRGSLFCLPDSRMQSDRQTSREQGSKKFPVSCV</sequence>
<gene>
    <name evidence="2" type="ORF">TNCT_285591</name>
</gene>
<accession>A0A8X6GSX4</accession>
<feature type="compositionally biased region" description="Basic and acidic residues" evidence="1">
    <location>
        <begin position="102"/>
        <end position="113"/>
    </location>
</feature>
<dbReference type="Proteomes" id="UP000887116">
    <property type="component" value="Unassembled WGS sequence"/>
</dbReference>
<evidence type="ECO:0000313" key="3">
    <source>
        <dbReference type="Proteomes" id="UP000887116"/>
    </source>
</evidence>
<evidence type="ECO:0000313" key="2">
    <source>
        <dbReference type="EMBL" id="GFR09858.1"/>
    </source>
</evidence>
<protein>
    <submittedName>
        <fullName evidence="2">Uncharacterized protein</fullName>
    </submittedName>
</protein>
<reference evidence="2" key="1">
    <citation type="submission" date="2020-07" db="EMBL/GenBank/DDBJ databases">
        <title>Multicomponent nature underlies the extraordinary mechanical properties of spider dragline silk.</title>
        <authorList>
            <person name="Kono N."/>
            <person name="Nakamura H."/>
            <person name="Mori M."/>
            <person name="Yoshida Y."/>
            <person name="Ohtoshi R."/>
            <person name="Malay A.D."/>
            <person name="Moran D.A.P."/>
            <person name="Tomita M."/>
            <person name="Numata K."/>
            <person name="Arakawa K."/>
        </authorList>
    </citation>
    <scope>NUCLEOTIDE SEQUENCE</scope>
</reference>
<proteinExistence type="predicted"/>
<organism evidence="2 3">
    <name type="scientific">Trichonephila clavata</name>
    <name type="common">Joro spider</name>
    <name type="synonym">Nephila clavata</name>
    <dbReference type="NCBI Taxonomy" id="2740835"/>
    <lineage>
        <taxon>Eukaryota</taxon>
        <taxon>Metazoa</taxon>
        <taxon>Ecdysozoa</taxon>
        <taxon>Arthropoda</taxon>
        <taxon>Chelicerata</taxon>
        <taxon>Arachnida</taxon>
        <taxon>Araneae</taxon>
        <taxon>Araneomorphae</taxon>
        <taxon>Entelegynae</taxon>
        <taxon>Araneoidea</taxon>
        <taxon>Nephilidae</taxon>
        <taxon>Trichonephila</taxon>
    </lineage>
</organism>
<evidence type="ECO:0000256" key="1">
    <source>
        <dbReference type="SAM" id="MobiDB-lite"/>
    </source>
</evidence>
<keyword evidence="3" id="KW-1185">Reference proteome</keyword>
<dbReference type="EMBL" id="BMAO01036323">
    <property type="protein sequence ID" value="GFR09858.1"/>
    <property type="molecule type" value="Genomic_DNA"/>
</dbReference>
<feature type="region of interest" description="Disordered" evidence="1">
    <location>
        <begin position="102"/>
        <end position="121"/>
    </location>
</feature>